<evidence type="ECO:0000256" key="1">
    <source>
        <dbReference type="SAM" id="SignalP"/>
    </source>
</evidence>
<dbReference type="PROSITE" id="PS51257">
    <property type="entry name" value="PROKAR_LIPOPROTEIN"/>
    <property type="match status" value="1"/>
</dbReference>
<comment type="caution">
    <text evidence="2">The sequence shown here is derived from an EMBL/GenBank/DDBJ whole genome shotgun (WGS) entry which is preliminary data.</text>
</comment>
<proteinExistence type="predicted"/>
<keyword evidence="1" id="KW-0732">Signal</keyword>
<gene>
    <name evidence="2" type="ORF">DL346_11795</name>
</gene>
<organism evidence="2 3">
    <name type="scientific">Paenibacillus montanisoli</name>
    <dbReference type="NCBI Taxonomy" id="2081970"/>
    <lineage>
        <taxon>Bacteria</taxon>
        <taxon>Bacillati</taxon>
        <taxon>Bacillota</taxon>
        <taxon>Bacilli</taxon>
        <taxon>Bacillales</taxon>
        <taxon>Paenibacillaceae</taxon>
        <taxon>Paenibacillus</taxon>
    </lineage>
</organism>
<name>A0A328TZX5_9BACL</name>
<keyword evidence="3" id="KW-1185">Reference proteome</keyword>
<feature type="signal peptide" evidence="1">
    <location>
        <begin position="1"/>
        <end position="19"/>
    </location>
</feature>
<dbReference type="Proteomes" id="UP000249260">
    <property type="component" value="Unassembled WGS sequence"/>
</dbReference>
<protein>
    <recommendedName>
        <fullName evidence="4">PepSY domain-containing protein</fullName>
    </recommendedName>
</protein>
<reference evidence="2 3" key="1">
    <citation type="submission" date="2018-06" db="EMBL/GenBank/DDBJ databases">
        <title>Paenibacillus montanisoli sp. nov., isolated from mountain area soil.</title>
        <authorList>
            <person name="Wu M."/>
        </authorList>
    </citation>
    <scope>NUCLEOTIDE SEQUENCE [LARGE SCALE GENOMIC DNA]</scope>
    <source>
        <strain evidence="2 3">RA17</strain>
    </source>
</reference>
<dbReference type="AlphaFoldDB" id="A0A328TZX5"/>
<evidence type="ECO:0000313" key="2">
    <source>
        <dbReference type="EMBL" id="RAP76098.1"/>
    </source>
</evidence>
<dbReference type="EMBL" id="QLUW01000002">
    <property type="protein sequence ID" value="RAP76098.1"/>
    <property type="molecule type" value="Genomic_DNA"/>
</dbReference>
<evidence type="ECO:0000313" key="3">
    <source>
        <dbReference type="Proteomes" id="UP000249260"/>
    </source>
</evidence>
<sequence length="116" mass="12735">MKRTIIILLALLTMLGVVGCSNNEQIDGASAIREVAWNNLSENQKKTVVGNWKSAKVEEATLSEITAIAPDNDELPEKEDHLYKVTFNTKGDAMLGPIVAYVDGDTKEVLGYRARD</sequence>
<evidence type="ECO:0008006" key="4">
    <source>
        <dbReference type="Google" id="ProtNLM"/>
    </source>
</evidence>
<accession>A0A328TZX5</accession>
<feature type="chain" id="PRO_5039386768" description="PepSY domain-containing protein" evidence="1">
    <location>
        <begin position="20"/>
        <end position="116"/>
    </location>
</feature>